<gene>
    <name evidence="2" type="ORF">GCM10009716_45560</name>
</gene>
<evidence type="ECO:0000256" key="1">
    <source>
        <dbReference type="SAM" id="MobiDB-lite"/>
    </source>
</evidence>
<sequence>MPDSGSKEHETGETAESGTVPHGGTTGTRTGPPGGLAPGDHGRRSPGPESFWGSASGRTGQLPETD</sequence>
<feature type="region of interest" description="Disordered" evidence="1">
    <location>
        <begin position="1"/>
        <end position="66"/>
    </location>
</feature>
<proteinExistence type="predicted"/>
<reference evidence="3" key="1">
    <citation type="journal article" date="2019" name="Int. J. Syst. Evol. Microbiol.">
        <title>The Global Catalogue of Microorganisms (GCM) 10K type strain sequencing project: providing services to taxonomists for standard genome sequencing and annotation.</title>
        <authorList>
            <consortium name="The Broad Institute Genomics Platform"/>
            <consortium name="The Broad Institute Genome Sequencing Center for Infectious Disease"/>
            <person name="Wu L."/>
            <person name="Ma J."/>
        </authorList>
    </citation>
    <scope>NUCLEOTIDE SEQUENCE [LARGE SCALE GENOMIC DNA]</scope>
    <source>
        <strain evidence="3">JCM 13581</strain>
    </source>
</reference>
<dbReference type="RefSeq" id="WP_344266019.1">
    <property type="nucleotide sequence ID" value="NZ_BAAAMJ010000072.1"/>
</dbReference>
<organism evidence="2 3">
    <name type="scientific">Streptomyces sodiiphilus</name>
    <dbReference type="NCBI Taxonomy" id="226217"/>
    <lineage>
        <taxon>Bacteria</taxon>
        <taxon>Bacillati</taxon>
        <taxon>Actinomycetota</taxon>
        <taxon>Actinomycetes</taxon>
        <taxon>Kitasatosporales</taxon>
        <taxon>Streptomycetaceae</taxon>
        <taxon>Streptomyces</taxon>
    </lineage>
</organism>
<feature type="compositionally biased region" description="Basic and acidic residues" evidence="1">
    <location>
        <begin position="1"/>
        <end position="12"/>
    </location>
</feature>
<feature type="compositionally biased region" description="Low complexity" evidence="1">
    <location>
        <begin position="18"/>
        <end position="31"/>
    </location>
</feature>
<evidence type="ECO:0000313" key="3">
    <source>
        <dbReference type="Proteomes" id="UP001501303"/>
    </source>
</evidence>
<comment type="caution">
    <text evidence="2">The sequence shown here is derived from an EMBL/GenBank/DDBJ whole genome shotgun (WGS) entry which is preliminary data.</text>
</comment>
<name>A0ABP5B8I6_9ACTN</name>
<accession>A0ABP5B8I6</accession>
<evidence type="ECO:0000313" key="2">
    <source>
        <dbReference type="EMBL" id="GAA1933255.1"/>
    </source>
</evidence>
<dbReference type="Proteomes" id="UP001501303">
    <property type="component" value="Unassembled WGS sequence"/>
</dbReference>
<protein>
    <submittedName>
        <fullName evidence="2">Uncharacterized protein</fullName>
    </submittedName>
</protein>
<dbReference type="EMBL" id="BAAAMJ010000072">
    <property type="protein sequence ID" value="GAA1933255.1"/>
    <property type="molecule type" value="Genomic_DNA"/>
</dbReference>
<keyword evidence="3" id="KW-1185">Reference proteome</keyword>
<feature type="compositionally biased region" description="Polar residues" evidence="1">
    <location>
        <begin position="56"/>
        <end position="66"/>
    </location>
</feature>